<evidence type="ECO:0000256" key="1">
    <source>
        <dbReference type="SAM" id="MobiDB-lite"/>
    </source>
</evidence>
<comment type="caution">
    <text evidence="2">The sequence shown here is derived from an EMBL/GenBank/DDBJ whole genome shotgun (WGS) entry which is preliminary data.</text>
</comment>
<reference evidence="2 3" key="1">
    <citation type="submission" date="2019-05" db="EMBL/GenBank/DDBJ databases">
        <title>Another draft genome of Portunus trituberculatus and its Hox gene families provides insights of decapod evolution.</title>
        <authorList>
            <person name="Jeong J.-H."/>
            <person name="Song I."/>
            <person name="Kim S."/>
            <person name="Choi T."/>
            <person name="Kim D."/>
            <person name="Ryu S."/>
            <person name="Kim W."/>
        </authorList>
    </citation>
    <scope>NUCLEOTIDE SEQUENCE [LARGE SCALE GENOMIC DNA]</scope>
    <source>
        <tissue evidence="2">Muscle</tissue>
    </source>
</reference>
<organism evidence="2 3">
    <name type="scientific">Portunus trituberculatus</name>
    <name type="common">Swimming crab</name>
    <name type="synonym">Neptunus trituberculatus</name>
    <dbReference type="NCBI Taxonomy" id="210409"/>
    <lineage>
        <taxon>Eukaryota</taxon>
        <taxon>Metazoa</taxon>
        <taxon>Ecdysozoa</taxon>
        <taxon>Arthropoda</taxon>
        <taxon>Crustacea</taxon>
        <taxon>Multicrustacea</taxon>
        <taxon>Malacostraca</taxon>
        <taxon>Eumalacostraca</taxon>
        <taxon>Eucarida</taxon>
        <taxon>Decapoda</taxon>
        <taxon>Pleocyemata</taxon>
        <taxon>Brachyura</taxon>
        <taxon>Eubrachyura</taxon>
        <taxon>Portunoidea</taxon>
        <taxon>Portunidae</taxon>
        <taxon>Portuninae</taxon>
        <taxon>Portunus</taxon>
    </lineage>
</organism>
<proteinExistence type="predicted"/>
<dbReference type="EMBL" id="VSRR010028440">
    <property type="protein sequence ID" value="MPC68824.1"/>
    <property type="molecule type" value="Genomic_DNA"/>
</dbReference>
<accession>A0A5B7HJQ6</accession>
<feature type="region of interest" description="Disordered" evidence="1">
    <location>
        <begin position="1"/>
        <end position="46"/>
    </location>
</feature>
<evidence type="ECO:0000313" key="2">
    <source>
        <dbReference type="EMBL" id="MPC68824.1"/>
    </source>
</evidence>
<keyword evidence="3" id="KW-1185">Reference proteome</keyword>
<feature type="region of interest" description="Disordered" evidence="1">
    <location>
        <begin position="124"/>
        <end position="174"/>
    </location>
</feature>
<name>A0A5B7HJQ6_PORTR</name>
<dbReference type="AlphaFoldDB" id="A0A5B7HJQ6"/>
<protein>
    <submittedName>
        <fullName evidence="2">Uncharacterized protein</fullName>
    </submittedName>
</protein>
<evidence type="ECO:0000313" key="3">
    <source>
        <dbReference type="Proteomes" id="UP000324222"/>
    </source>
</evidence>
<gene>
    <name evidence="2" type="ORF">E2C01_063034</name>
</gene>
<dbReference type="Proteomes" id="UP000324222">
    <property type="component" value="Unassembled WGS sequence"/>
</dbReference>
<sequence length="228" mass="24466">MLRLDGACFTAKDETQTRPPRGTGVTPDPESPLGERGMGSEHPRNLPQTSILAHEHSASEYQRSFSSRPACPGPALHHSLSLHSALLDFSHCVLSSSRDSSTCTGTYLVKILIEHAAKIHISSNASHTDSTAPPCGRRANDSAGVPLPRSSRAGKDATSRNIHPGTPPTGHSASSSCYTHPGMFILITSAQIRRHAAGFSGPRLERRTAYTSLEKARVETRTGRRDLS</sequence>